<dbReference type="EMBL" id="VDFU01000046">
    <property type="protein sequence ID" value="TNC45395.1"/>
    <property type="molecule type" value="Genomic_DNA"/>
</dbReference>
<feature type="domain" description="Methyltransferase FkbM" evidence="1">
    <location>
        <begin position="101"/>
        <end position="240"/>
    </location>
</feature>
<organism evidence="2 3">
    <name type="scientific">Rubellimicrobium rubrum</name>
    <dbReference type="NCBI Taxonomy" id="2585369"/>
    <lineage>
        <taxon>Bacteria</taxon>
        <taxon>Pseudomonadati</taxon>
        <taxon>Pseudomonadota</taxon>
        <taxon>Alphaproteobacteria</taxon>
        <taxon>Rhodobacterales</taxon>
        <taxon>Roseobacteraceae</taxon>
        <taxon>Rubellimicrobium</taxon>
    </lineage>
</organism>
<dbReference type="InterPro" id="IPR029063">
    <property type="entry name" value="SAM-dependent_MTases_sf"/>
</dbReference>
<keyword evidence="2" id="KW-0489">Methyltransferase</keyword>
<reference evidence="2 3" key="1">
    <citation type="submission" date="2019-06" db="EMBL/GenBank/DDBJ databases">
        <title>YIM 131921 draft genome.</title>
        <authorList>
            <person name="Jiang L."/>
        </authorList>
    </citation>
    <scope>NUCLEOTIDE SEQUENCE [LARGE SCALE GENOMIC DNA]</scope>
    <source>
        <strain evidence="2 3">YIM 131921</strain>
    </source>
</reference>
<keyword evidence="2" id="KW-0808">Transferase</keyword>
<accession>A0A5C4MKR3</accession>
<sequence>MFRRLLGDQMRRRWRSFKGRWMQTLKNLASPPEYTTDGLEIVEINGVKLVIDPSVMSESVQERIRKGRLSLPEANFIGKLIEPGERFLELGGGIGYTSTIVAKQNKAASVTTFEANPQLIPAMKRTHAMNNVVAEAVNAIVSSRKDRDTVPFYIHEDFRCSSLVKPGGGIKNVVEVPVMSFQEVLQSRSPTMLMVDIEGAEKDLFQNIDMSSVKKVYVELHKNIIWGRGIKRIFDFFSDNQFYYDPPASVGHVVLFRKLDNPPPVQMIRRTY</sequence>
<dbReference type="Proteomes" id="UP000305887">
    <property type="component" value="Unassembled WGS sequence"/>
</dbReference>
<dbReference type="InterPro" id="IPR006342">
    <property type="entry name" value="FkbM_mtfrase"/>
</dbReference>
<dbReference type="SUPFAM" id="SSF53335">
    <property type="entry name" value="S-adenosyl-L-methionine-dependent methyltransferases"/>
    <property type="match status" value="1"/>
</dbReference>
<evidence type="ECO:0000259" key="1">
    <source>
        <dbReference type="Pfam" id="PF05050"/>
    </source>
</evidence>
<gene>
    <name evidence="2" type="ORF">FHG66_20025</name>
</gene>
<dbReference type="OrthoDB" id="456767at2"/>
<keyword evidence="3" id="KW-1185">Reference proteome</keyword>
<dbReference type="Gene3D" id="3.40.50.150">
    <property type="entry name" value="Vaccinia Virus protein VP39"/>
    <property type="match status" value="1"/>
</dbReference>
<evidence type="ECO:0000313" key="2">
    <source>
        <dbReference type="EMBL" id="TNC45395.1"/>
    </source>
</evidence>
<proteinExistence type="predicted"/>
<protein>
    <submittedName>
        <fullName evidence="2">FkbM family methyltransferase</fullName>
    </submittedName>
</protein>
<dbReference type="GO" id="GO:0032259">
    <property type="term" value="P:methylation"/>
    <property type="evidence" value="ECO:0007669"/>
    <property type="project" value="UniProtKB-KW"/>
</dbReference>
<dbReference type="GO" id="GO:0008168">
    <property type="term" value="F:methyltransferase activity"/>
    <property type="evidence" value="ECO:0007669"/>
    <property type="project" value="UniProtKB-KW"/>
</dbReference>
<dbReference type="Pfam" id="PF05050">
    <property type="entry name" value="Methyltransf_21"/>
    <property type="match status" value="1"/>
</dbReference>
<evidence type="ECO:0000313" key="3">
    <source>
        <dbReference type="Proteomes" id="UP000305887"/>
    </source>
</evidence>
<name>A0A5C4MKR3_9RHOB</name>
<dbReference type="AlphaFoldDB" id="A0A5C4MKR3"/>
<comment type="caution">
    <text evidence="2">The sequence shown here is derived from an EMBL/GenBank/DDBJ whole genome shotgun (WGS) entry which is preliminary data.</text>
</comment>
<dbReference type="NCBIfam" id="TIGR01444">
    <property type="entry name" value="fkbM_fam"/>
    <property type="match status" value="1"/>
</dbReference>